<comment type="caution">
    <text evidence="2">The sequence shown here is derived from an EMBL/GenBank/DDBJ whole genome shotgun (WGS) entry which is preliminary data.</text>
</comment>
<dbReference type="AlphaFoldDB" id="A0A417YF76"/>
<protein>
    <submittedName>
        <fullName evidence="2">Uncharacterized protein</fullName>
    </submittedName>
</protein>
<dbReference type="OrthoDB" id="3540923at2"/>
<accession>A0A417YF76</accession>
<organism evidence="2 3">
    <name type="scientific">Oceanobacillus profundus</name>
    <dbReference type="NCBI Taxonomy" id="372463"/>
    <lineage>
        <taxon>Bacteria</taxon>
        <taxon>Bacillati</taxon>
        <taxon>Bacillota</taxon>
        <taxon>Bacilli</taxon>
        <taxon>Bacillales</taxon>
        <taxon>Bacillaceae</taxon>
        <taxon>Oceanobacillus</taxon>
    </lineage>
</organism>
<feature type="coiled-coil region" evidence="1">
    <location>
        <begin position="12"/>
        <end position="111"/>
    </location>
</feature>
<reference evidence="2 3" key="1">
    <citation type="journal article" date="2007" name="Int. J. Syst. Evol. Microbiol.">
        <title>Oceanobacillus profundus sp. nov., isolated from a deep-sea sediment core.</title>
        <authorList>
            <person name="Kim Y.G."/>
            <person name="Choi D.H."/>
            <person name="Hyun S."/>
            <person name="Cho B.C."/>
        </authorList>
    </citation>
    <scope>NUCLEOTIDE SEQUENCE [LARGE SCALE GENOMIC DNA]</scope>
    <source>
        <strain evidence="2 3">DSM 18246</strain>
    </source>
</reference>
<proteinExistence type="predicted"/>
<dbReference type="RefSeq" id="WP_095311398.1">
    <property type="nucleotide sequence ID" value="NZ_PHUT01000009.1"/>
</dbReference>
<dbReference type="Proteomes" id="UP000285456">
    <property type="component" value="Unassembled WGS sequence"/>
</dbReference>
<feature type="coiled-coil region" evidence="1">
    <location>
        <begin position="284"/>
        <end position="311"/>
    </location>
</feature>
<sequence length="312" mass="36157">MYEEINDQLIRVRSAMSKKQKWEKQLADYETELIDVEKEISRLEEQLFAEKKDVQKLERIGITNLIQTLFGSKHEKLRQEKQEVIAVQLQLEEAEKTKQEISNSMNELHHKLQSVVDADQDYEFLLSTKEQIIKERDAAFGNRLFELNEREGDIRAYITELNEAIEAGYNVKDALNNAMSSLESAEGWGTFDMFGGGMISSMVKHDHIDKATNHIHQAQTRMRNFQKELLDIDEVTNLQIDISGMLKFADFFFDGLIVDWMVQGRIQDSLQQARDQHASVVSVIRKLEMTLNEKEIELSATQTEKTTLIEQL</sequence>
<evidence type="ECO:0000256" key="1">
    <source>
        <dbReference type="SAM" id="Coils"/>
    </source>
</evidence>
<evidence type="ECO:0000313" key="3">
    <source>
        <dbReference type="Proteomes" id="UP000285456"/>
    </source>
</evidence>
<keyword evidence="3" id="KW-1185">Reference proteome</keyword>
<dbReference type="EMBL" id="QWEH01000009">
    <property type="protein sequence ID" value="RHW31350.1"/>
    <property type="molecule type" value="Genomic_DNA"/>
</dbReference>
<evidence type="ECO:0000313" key="2">
    <source>
        <dbReference type="EMBL" id="RHW31350.1"/>
    </source>
</evidence>
<gene>
    <name evidence="2" type="ORF">D1B32_14250</name>
</gene>
<name>A0A417YF76_9BACI</name>
<keyword evidence="1" id="KW-0175">Coiled coil</keyword>